<dbReference type="RefSeq" id="XP_035343293.1">
    <property type="nucleotide sequence ID" value="XM_035487400.1"/>
</dbReference>
<keyword evidence="2" id="KW-0805">Transcription regulation</keyword>
<gene>
    <name evidence="8" type="ORF">TRUGW13939_04223</name>
</gene>
<dbReference type="GO" id="GO:0045122">
    <property type="term" value="P:aflatoxin biosynthetic process"/>
    <property type="evidence" value="ECO:0007669"/>
    <property type="project" value="InterPro"/>
</dbReference>
<dbReference type="InterPro" id="IPR013700">
    <property type="entry name" value="AflR"/>
</dbReference>
<feature type="compositionally biased region" description="Low complexity" evidence="6">
    <location>
        <begin position="118"/>
        <end position="137"/>
    </location>
</feature>
<dbReference type="GO" id="GO:0008270">
    <property type="term" value="F:zinc ion binding"/>
    <property type="evidence" value="ECO:0007669"/>
    <property type="project" value="InterPro"/>
</dbReference>
<proteinExistence type="predicted"/>
<accession>A0A7H8QUG7</accession>
<name>A0A7H8QUG7_TALRU</name>
<dbReference type="PANTHER" id="PTHR31069:SF31">
    <property type="entry name" value="MONODICTYPHENONE CLUSTER TRANSCRIPTION FACTOR-RELATED"/>
    <property type="match status" value="1"/>
</dbReference>
<dbReference type="Gene3D" id="4.10.240.10">
    <property type="entry name" value="Zn(2)-C6 fungal-type DNA-binding domain"/>
    <property type="match status" value="1"/>
</dbReference>
<feature type="domain" description="Zn(2)-C6 fungal-type" evidence="7">
    <location>
        <begin position="29"/>
        <end position="59"/>
    </location>
</feature>
<evidence type="ECO:0000259" key="7">
    <source>
        <dbReference type="PROSITE" id="PS50048"/>
    </source>
</evidence>
<dbReference type="SUPFAM" id="SSF57701">
    <property type="entry name" value="Zn2/Cys6 DNA-binding domain"/>
    <property type="match status" value="1"/>
</dbReference>
<dbReference type="KEGG" id="trg:TRUGW13939_04223"/>
<dbReference type="OrthoDB" id="2740448at2759"/>
<evidence type="ECO:0000313" key="9">
    <source>
        <dbReference type="Proteomes" id="UP000509510"/>
    </source>
</evidence>
<dbReference type="CDD" id="cd00067">
    <property type="entry name" value="GAL4"/>
    <property type="match status" value="1"/>
</dbReference>
<evidence type="ECO:0000256" key="1">
    <source>
        <dbReference type="ARBA" id="ARBA00022723"/>
    </source>
</evidence>
<dbReference type="Pfam" id="PF00172">
    <property type="entry name" value="Zn_clus"/>
    <property type="match status" value="1"/>
</dbReference>
<dbReference type="GO" id="GO:0003677">
    <property type="term" value="F:DNA binding"/>
    <property type="evidence" value="ECO:0007669"/>
    <property type="project" value="UniProtKB-KW"/>
</dbReference>
<keyword evidence="1" id="KW-0479">Metal-binding</keyword>
<reference evidence="9" key="1">
    <citation type="submission" date="2020-06" db="EMBL/GenBank/DDBJ databases">
        <title>A chromosome-scale genome assembly of Talaromyces rugulosus W13939.</title>
        <authorList>
            <person name="Wang B."/>
            <person name="Guo L."/>
            <person name="Ye K."/>
            <person name="Wang L."/>
        </authorList>
    </citation>
    <scope>NUCLEOTIDE SEQUENCE [LARGE SCALE GENOMIC DNA]</scope>
    <source>
        <strain evidence="9">W13939</strain>
    </source>
</reference>
<keyword evidence="4" id="KW-0804">Transcription</keyword>
<evidence type="ECO:0000256" key="4">
    <source>
        <dbReference type="ARBA" id="ARBA00023163"/>
    </source>
</evidence>
<dbReference type="GO" id="GO:0005634">
    <property type="term" value="C:nucleus"/>
    <property type="evidence" value="ECO:0007669"/>
    <property type="project" value="InterPro"/>
</dbReference>
<dbReference type="InterPro" id="IPR001138">
    <property type="entry name" value="Zn2Cys6_DnaBD"/>
</dbReference>
<dbReference type="GeneID" id="55991725"/>
<evidence type="ECO:0000256" key="3">
    <source>
        <dbReference type="ARBA" id="ARBA00023125"/>
    </source>
</evidence>
<dbReference type="GO" id="GO:0000981">
    <property type="term" value="F:DNA-binding transcription factor activity, RNA polymerase II-specific"/>
    <property type="evidence" value="ECO:0007669"/>
    <property type="project" value="InterPro"/>
</dbReference>
<dbReference type="AlphaFoldDB" id="A0A7H8QUG7"/>
<evidence type="ECO:0000256" key="6">
    <source>
        <dbReference type="SAM" id="MobiDB-lite"/>
    </source>
</evidence>
<dbReference type="PRINTS" id="PR00755">
    <property type="entry name" value="AFLATOXINBRP"/>
</dbReference>
<protein>
    <recommendedName>
        <fullName evidence="7">Zn(2)-C6 fungal-type domain-containing protein</fullName>
    </recommendedName>
</protein>
<dbReference type="SMART" id="SM00066">
    <property type="entry name" value="GAL4"/>
    <property type="match status" value="1"/>
</dbReference>
<keyword evidence="5" id="KW-0539">Nucleus</keyword>
<dbReference type="Pfam" id="PF08493">
    <property type="entry name" value="AflR"/>
    <property type="match status" value="1"/>
</dbReference>
<evidence type="ECO:0000256" key="2">
    <source>
        <dbReference type="ARBA" id="ARBA00023015"/>
    </source>
</evidence>
<feature type="region of interest" description="Disordered" evidence="6">
    <location>
        <begin position="117"/>
        <end position="146"/>
    </location>
</feature>
<dbReference type="InterPro" id="IPR050675">
    <property type="entry name" value="OAF3"/>
</dbReference>
<dbReference type="EMBL" id="CP055899">
    <property type="protein sequence ID" value="QKX57115.1"/>
    <property type="molecule type" value="Genomic_DNA"/>
</dbReference>
<organism evidence="8 9">
    <name type="scientific">Talaromyces rugulosus</name>
    <name type="common">Penicillium rugulosum</name>
    <dbReference type="NCBI Taxonomy" id="121627"/>
    <lineage>
        <taxon>Eukaryota</taxon>
        <taxon>Fungi</taxon>
        <taxon>Dikarya</taxon>
        <taxon>Ascomycota</taxon>
        <taxon>Pezizomycotina</taxon>
        <taxon>Eurotiomycetes</taxon>
        <taxon>Eurotiomycetidae</taxon>
        <taxon>Eurotiales</taxon>
        <taxon>Trichocomaceae</taxon>
        <taxon>Talaromyces</taxon>
        <taxon>Talaromyces sect. Islandici</taxon>
    </lineage>
</organism>
<dbReference type="InterPro" id="IPR036864">
    <property type="entry name" value="Zn2-C6_fun-type_DNA-bd_sf"/>
</dbReference>
<dbReference type="Proteomes" id="UP000509510">
    <property type="component" value="Chromosome II"/>
</dbReference>
<dbReference type="PROSITE" id="PS50048">
    <property type="entry name" value="ZN2_CY6_FUNGAL_2"/>
    <property type="match status" value="1"/>
</dbReference>
<dbReference type="PANTHER" id="PTHR31069">
    <property type="entry name" value="OLEATE-ACTIVATED TRANSCRIPTION FACTOR 1-RELATED"/>
    <property type="match status" value="1"/>
</dbReference>
<sequence>MATESSSTSTTPLLDEPVSGIQLKKIRDSCDGCAKSKVRCSKQHPKCARCDARDIPCNYSIVQRKGRRRLSERLAHTGSTPRSSSPDLNLPDDFLATLSYHGLESFAEDLAGVSRTVSSSGDGISSDSSLDGFSTKSPPRSVPSPGFTNAAGQLDFQFPFDWSSLDQELSNHDENFGLTFPPPLFPLDEVLHMNQTALANISSVVSCPCSLDYNFALLITQAVTKILSWYQAILDDNNDAVRMMPIKIGQFELHLGNHNLRMVAQVVLDDLAKVEKLLEGFIERNGRAKQSANEFEQPLYSSLESLLRTKLNDILCSATVKVNGGQST</sequence>
<dbReference type="PROSITE" id="PS00463">
    <property type="entry name" value="ZN2_CY6_FUNGAL_1"/>
    <property type="match status" value="1"/>
</dbReference>
<evidence type="ECO:0000313" key="8">
    <source>
        <dbReference type="EMBL" id="QKX57115.1"/>
    </source>
</evidence>
<evidence type="ECO:0000256" key="5">
    <source>
        <dbReference type="ARBA" id="ARBA00023242"/>
    </source>
</evidence>
<keyword evidence="9" id="KW-1185">Reference proteome</keyword>
<keyword evidence="3" id="KW-0238">DNA-binding</keyword>